<proteinExistence type="predicted"/>
<dbReference type="RefSeq" id="WP_265960594.1">
    <property type="nucleotide sequence ID" value="NZ_JAPEVI010000001.1"/>
</dbReference>
<dbReference type="Pfam" id="PF16868">
    <property type="entry name" value="NMT1_3"/>
    <property type="match status" value="1"/>
</dbReference>
<sequence>MKTLTKLVVTAVLALGATLPAQGVSAQSELRIGTASLGGAYYPMGQALANSINNFAEGYTMLPIVTGGGAENPRLIASGEVDVAIAPASLAFFAHEGRTPYPEALPISGLGILHSSVLHMVTLPGSGIKSVTDLRGRTVAVGPAGGGTLNILNDLLSMYDMTMEDITPSFLSYADGFSQLADGSVDASFALAGFPTSAVVQAAATNDLEFIELSDENMAELKARFPYYGGVVVPADVYGTDAPVSVISSANLLIAPADMDEDLAFTLTQAVYDHMDALIAENALAASIEPEASLDLPIPLHPGAARYFANRK</sequence>
<dbReference type="Proteomes" id="UP001300261">
    <property type="component" value="Unassembled WGS sequence"/>
</dbReference>
<dbReference type="NCBIfam" id="TIGR02122">
    <property type="entry name" value="TRAP_TAXI"/>
    <property type="match status" value="1"/>
</dbReference>
<protein>
    <submittedName>
        <fullName evidence="2">TAXI family TRAP transporter solute-binding subunit</fullName>
    </submittedName>
</protein>
<evidence type="ECO:0000313" key="3">
    <source>
        <dbReference type="Proteomes" id="UP001300261"/>
    </source>
</evidence>
<feature type="chain" id="PRO_5047411900" evidence="1">
    <location>
        <begin position="27"/>
        <end position="312"/>
    </location>
</feature>
<dbReference type="PANTHER" id="PTHR42941:SF1">
    <property type="entry name" value="SLL1037 PROTEIN"/>
    <property type="match status" value="1"/>
</dbReference>
<dbReference type="SUPFAM" id="SSF53850">
    <property type="entry name" value="Periplasmic binding protein-like II"/>
    <property type="match status" value="1"/>
</dbReference>
<dbReference type="CDD" id="cd13520">
    <property type="entry name" value="PBP2_TAXI_TRAP"/>
    <property type="match status" value="1"/>
</dbReference>
<dbReference type="InterPro" id="IPR011852">
    <property type="entry name" value="TRAP_TAXI"/>
</dbReference>
<organism evidence="2 3">
    <name type="scientific">Roseibium salinum</name>
    <dbReference type="NCBI Taxonomy" id="1604349"/>
    <lineage>
        <taxon>Bacteria</taxon>
        <taxon>Pseudomonadati</taxon>
        <taxon>Pseudomonadota</taxon>
        <taxon>Alphaproteobacteria</taxon>
        <taxon>Hyphomicrobiales</taxon>
        <taxon>Stappiaceae</taxon>
        <taxon>Roseibium</taxon>
    </lineage>
</organism>
<dbReference type="Gene3D" id="3.40.190.10">
    <property type="entry name" value="Periplasmic binding protein-like II"/>
    <property type="match status" value="2"/>
</dbReference>
<accession>A0ABT3QVF2</accession>
<feature type="signal peptide" evidence="1">
    <location>
        <begin position="1"/>
        <end position="26"/>
    </location>
</feature>
<keyword evidence="3" id="KW-1185">Reference proteome</keyword>
<dbReference type="PANTHER" id="PTHR42941">
    <property type="entry name" value="SLL1037 PROTEIN"/>
    <property type="match status" value="1"/>
</dbReference>
<dbReference type="EMBL" id="JAPEVI010000001">
    <property type="protein sequence ID" value="MCX2720897.1"/>
    <property type="molecule type" value="Genomic_DNA"/>
</dbReference>
<comment type="caution">
    <text evidence="2">The sequence shown here is derived from an EMBL/GenBank/DDBJ whole genome shotgun (WGS) entry which is preliminary data.</text>
</comment>
<reference evidence="2 3" key="1">
    <citation type="journal article" date="2016" name="Int. J. Syst. Evol. Microbiol.">
        <title>Labrenzia salina sp. nov., isolated from the rhizosphere of the halophyte Arthrocnemum macrostachyum.</title>
        <authorList>
            <person name="Camacho M."/>
            <person name="Redondo-Gomez S."/>
            <person name="Rodriguez-Llorente I."/>
            <person name="Rohde M."/>
            <person name="Sproer C."/>
            <person name="Schumann P."/>
            <person name="Klenk H.P."/>
            <person name="Montero-Calasanz M.D.C."/>
        </authorList>
    </citation>
    <scope>NUCLEOTIDE SEQUENCE [LARGE SCALE GENOMIC DNA]</scope>
    <source>
        <strain evidence="2 3">DSM 29163</strain>
    </source>
</reference>
<name>A0ABT3QVF2_9HYPH</name>
<gene>
    <name evidence="2" type="ORF">ON753_00515</name>
</gene>
<keyword evidence="1" id="KW-0732">Signal</keyword>
<evidence type="ECO:0000256" key="1">
    <source>
        <dbReference type="SAM" id="SignalP"/>
    </source>
</evidence>
<evidence type="ECO:0000313" key="2">
    <source>
        <dbReference type="EMBL" id="MCX2720897.1"/>
    </source>
</evidence>